<dbReference type="GO" id="GO:0042302">
    <property type="term" value="F:structural constituent of cuticle"/>
    <property type="evidence" value="ECO:0007669"/>
    <property type="project" value="UniProtKB-UniRule"/>
</dbReference>
<dbReference type="PROSITE" id="PS00233">
    <property type="entry name" value="CHIT_BIND_RR_1"/>
    <property type="match status" value="1"/>
</dbReference>
<dbReference type="InterPro" id="IPR051487">
    <property type="entry name" value="Ser/Thr_Proteases_Immune/Dev"/>
</dbReference>
<evidence type="ECO:0000313" key="8">
    <source>
        <dbReference type="EMBL" id="TRY62159.1"/>
    </source>
</evidence>
<dbReference type="InterPro" id="IPR001254">
    <property type="entry name" value="Trypsin_dom"/>
</dbReference>
<dbReference type="Gene3D" id="2.40.10.10">
    <property type="entry name" value="Trypsin-like serine proteases"/>
    <property type="match status" value="2"/>
</dbReference>
<sequence>MKLALFLGLLLIGAALADHSGNSNHNGNNRHRGQRRGRLLNANRRDNNNGQGNESAAPIRFVNFPTRKPVIGPTVVPIPIPGSGNSGAFRPHTAPIPVPQAKNLPLAAARTPRQGKQVSIPGAVVRSNAPNANGEYDFQYQTDDGVNRQEQGQTIQNGAEDINEITGQVSWTSPEGELVTLNYVANENGYQPTGSHVPVDNQELPLAIRLGQELIQRVAARDAARQVDPSPIHVHVEKKESQKTPQRLSPMTCITRRSHMGTLLIPGKRHRQTKRVLWKLSLRLVGADETSELNSGQQHEPGTKRNPKAGIHVEQHPPPTVEPEPGQQKGRMHPLFNINERFQIQIGVSNRLLSHLYPNRTYGVSRVVIHPSYQISDLASPHDLALLRLDRSVEFIKHVIAPICLPGGSGFGAESGPGLASVAGWGAKEDAACLTEWGGRFHQNFPFVFANNIYSHCTFAESPSFKDPLCQEFFRQQEDGDLGHVHYANIKIKLANDTFHSCWQAPQATFSDAHHCRTGEYGWCGVCSDDQHCSEVNVTSSQVQWGFCAASCTAQSQDSPKEVFTDHLNEVTDLRVLESGKCQELAHKDLKYHPENDLCAARIETLDGGHEEPVFRMGLTESGQLRFQRDKAIWVPPRYFYGGGDACSGDSGSPLWKWVGSNPSRAVIIGVVSRGVGCARFNRPGIYTRVRAYRSWIQANIKEGDCSPKRLRKFIVQVQDVMPNHGAENEE</sequence>
<reference evidence="8 9" key="1">
    <citation type="journal article" date="2018" name="Nat. Ecol. Evol.">
        <title>Genomic signatures of mitonuclear coevolution across populations of Tigriopus californicus.</title>
        <authorList>
            <person name="Barreto F.S."/>
            <person name="Watson E.T."/>
            <person name="Lima T.G."/>
            <person name="Willett C.S."/>
            <person name="Edmands S."/>
            <person name="Li W."/>
            <person name="Burton R.S."/>
        </authorList>
    </citation>
    <scope>NUCLEOTIDE SEQUENCE [LARGE SCALE GENOMIC DNA]</scope>
    <source>
        <strain evidence="8 9">San Diego</strain>
    </source>
</reference>
<dbReference type="InterPro" id="IPR009003">
    <property type="entry name" value="Peptidase_S1_PA"/>
</dbReference>
<comment type="similarity">
    <text evidence="3">Belongs to the peptidase S1 family. CLIP subfamily.</text>
</comment>
<keyword evidence="2" id="KW-1015">Disulfide bond</keyword>
<name>A0A553N9T6_TIGCA</name>
<feature type="domain" description="Peptidase S1" evidence="7">
    <location>
        <begin position="333"/>
        <end position="702"/>
    </location>
</feature>
<accession>A0A553N9T6</accession>
<evidence type="ECO:0000256" key="5">
    <source>
        <dbReference type="SAM" id="MobiDB-lite"/>
    </source>
</evidence>
<feature type="signal peptide" evidence="6">
    <location>
        <begin position="1"/>
        <end position="17"/>
    </location>
</feature>
<evidence type="ECO:0000256" key="1">
    <source>
        <dbReference type="ARBA" id="ARBA00022460"/>
    </source>
</evidence>
<dbReference type="PANTHER" id="PTHR24256">
    <property type="entry name" value="TRYPTASE-RELATED"/>
    <property type="match status" value="1"/>
</dbReference>
<evidence type="ECO:0000313" key="9">
    <source>
        <dbReference type="Proteomes" id="UP000318571"/>
    </source>
</evidence>
<dbReference type="SMART" id="SM00020">
    <property type="entry name" value="Tryp_SPc"/>
    <property type="match status" value="1"/>
</dbReference>
<evidence type="ECO:0000256" key="3">
    <source>
        <dbReference type="ARBA" id="ARBA00024195"/>
    </source>
</evidence>
<protein>
    <recommendedName>
        <fullName evidence="7">Peptidase S1 domain-containing protein</fullName>
    </recommendedName>
</protein>
<dbReference type="PROSITE" id="PS50240">
    <property type="entry name" value="TRYPSIN_DOM"/>
    <property type="match status" value="1"/>
</dbReference>
<keyword evidence="9" id="KW-1185">Reference proteome</keyword>
<dbReference type="AlphaFoldDB" id="A0A553N9T6"/>
<dbReference type="InterPro" id="IPR000618">
    <property type="entry name" value="Insect_cuticle"/>
</dbReference>
<evidence type="ECO:0000259" key="7">
    <source>
        <dbReference type="PROSITE" id="PS50240"/>
    </source>
</evidence>
<feature type="chain" id="PRO_5021801287" description="Peptidase S1 domain-containing protein" evidence="6">
    <location>
        <begin position="18"/>
        <end position="731"/>
    </location>
</feature>
<comment type="caution">
    <text evidence="8">The sequence shown here is derived from an EMBL/GenBank/DDBJ whole genome shotgun (WGS) entry which is preliminary data.</text>
</comment>
<dbReference type="Pfam" id="PF00089">
    <property type="entry name" value="Trypsin"/>
    <property type="match status" value="2"/>
</dbReference>
<organism evidence="8 9">
    <name type="scientific">Tigriopus californicus</name>
    <name type="common">Marine copepod</name>
    <dbReference type="NCBI Taxonomy" id="6832"/>
    <lineage>
        <taxon>Eukaryota</taxon>
        <taxon>Metazoa</taxon>
        <taxon>Ecdysozoa</taxon>
        <taxon>Arthropoda</taxon>
        <taxon>Crustacea</taxon>
        <taxon>Multicrustacea</taxon>
        <taxon>Hexanauplia</taxon>
        <taxon>Copepoda</taxon>
        <taxon>Harpacticoida</taxon>
        <taxon>Harpacticidae</taxon>
        <taxon>Tigriopus</taxon>
    </lineage>
</organism>
<dbReference type="SUPFAM" id="SSF50494">
    <property type="entry name" value="Trypsin-like serine proteases"/>
    <property type="match status" value="1"/>
</dbReference>
<proteinExistence type="inferred from homology"/>
<dbReference type="EMBL" id="VCGU01000459">
    <property type="protein sequence ID" value="TRY62159.1"/>
    <property type="molecule type" value="Genomic_DNA"/>
</dbReference>
<feature type="region of interest" description="Disordered" evidence="5">
    <location>
        <begin position="289"/>
        <end position="329"/>
    </location>
</feature>
<dbReference type="GO" id="GO:0004252">
    <property type="term" value="F:serine-type endopeptidase activity"/>
    <property type="evidence" value="ECO:0007669"/>
    <property type="project" value="InterPro"/>
</dbReference>
<keyword evidence="1 4" id="KW-0193">Cuticle</keyword>
<evidence type="ECO:0000256" key="4">
    <source>
        <dbReference type="PROSITE-ProRule" id="PRU00497"/>
    </source>
</evidence>
<keyword evidence="6" id="KW-0732">Signal</keyword>
<dbReference type="InterPro" id="IPR043504">
    <property type="entry name" value="Peptidase_S1_PA_chymotrypsin"/>
</dbReference>
<dbReference type="PROSITE" id="PS51155">
    <property type="entry name" value="CHIT_BIND_RR_2"/>
    <property type="match status" value="1"/>
</dbReference>
<dbReference type="InterPro" id="IPR031311">
    <property type="entry name" value="CHIT_BIND_RR_consensus"/>
</dbReference>
<evidence type="ECO:0000256" key="6">
    <source>
        <dbReference type="SAM" id="SignalP"/>
    </source>
</evidence>
<gene>
    <name evidence="8" type="ORF">TCAL_03707</name>
</gene>
<dbReference type="GO" id="GO:0006508">
    <property type="term" value="P:proteolysis"/>
    <property type="evidence" value="ECO:0007669"/>
    <property type="project" value="InterPro"/>
</dbReference>
<evidence type="ECO:0000256" key="2">
    <source>
        <dbReference type="ARBA" id="ARBA00023157"/>
    </source>
</evidence>
<dbReference type="Pfam" id="PF00379">
    <property type="entry name" value="Chitin_bind_4"/>
    <property type="match status" value="1"/>
</dbReference>
<dbReference type="Proteomes" id="UP000318571">
    <property type="component" value="Chromosome 8"/>
</dbReference>